<keyword evidence="1" id="KW-0472">Membrane</keyword>
<evidence type="ECO:0000256" key="1">
    <source>
        <dbReference type="SAM" id="Phobius"/>
    </source>
</evidence>
<name>A0A075LL27_9BACI</name>
<accession>A0A075LL27</accession>
<evidence type="ECO:0000313" key="2">
    <source>
        <dbReference type="EMBL" id="AIF67470.1"/>
    </source>
</evidence>
<proteinExistence type="predicted"/>
<evidence type="ECO:0000313" key="3">
    <source>
        <dbReference type="Proteomes" id="UP000027980"/>
    </source>
</evidence>
<keyword evidence="1" id="KW-0812">Transmembrane</keyword>
<gene>
    <name evidence="2" type="ORF">GZ22_13045</name>
</gene>
<organism evidence="2 3">
    <name type="scientific">Terribacillus saccharophilus</name>
    <dbReference type="NCBI Taxonomy" id="361277"/>
    <lineage>
        <taxon>Bacteria</taxon>
        <taxon>Bacillati</taxon>
        <taxon>Bacillota</taxon>
        <taxon>Bacilli</taxon>
        <taxon>Bacillales</taxon>
        <taxon>Bacillaceae</taxon>
        <taxon>Terribacillus</taxon>
    </lineage>
</organism>
<dbReference type="EMBL" id="CP008876">
    <property type="protein sequence ID" value="AIF67470.1"/>
    <property type="molecule type" value="Genomic_DNA"/>
</dbReference>
<dbReference type="KEGG" id="tap:GZ22_13045"/>
<feature type="transmembrane region" description="Helical" evidence="1">
    <location>
        <begin position="7"/>
        <end position="25"/>
    </location>
</feature>
<protein>
    <submittedName>
        <fullName evidence="2">Uncharacterized protein</fullName>
    </submittedName>
</protein>
<dbReference type="OrthoDB" id="2739814at2"/>
<feature type="transmembrane region" description="Helical" evidence="1">
    <location>
        <begin position="31"/>
        <end position="50"/>
    </location>
</feature>
<reference evidence="2 3" key="1">
    <citation type="submission" date="2014-07" db="EMBL/GenBank/DDBJ databases">
        <title>Complete genome sequence of a moderately halophilic bacterium Terribacillus aidingensis MP602, isolated from Cryptomeria fortunei in Tianmu mountain in China.</title>
        <authorList>
            <person name="Wang Y."/>
            <person name="Lu P."/>
            <person name="Zhang L."/>
        </authorList>
    </citation>
    <scope>NUCLEOTIDE SEQUENCE [LARGE SCALE GENOMIC DNA]</scope>
    <source>
        <strain evidence="2 3">MP602</strain>
    </source>
</reference>
<sequence length="61" mass="7194">MKTYSILFLIIAIMHFMILINTTLLKGEWNGIVLWVSSFLFLVAVFFASTEFQAHKKRRKE</sequence>
<dbReference type="Proteomes" id="UP000027980">
    <property type="component" value="Chromosome"/>
</dbReference>
<dbReference type="HOGENOM" id="CLU_2921221_0_0_9"/>
<dbReference type="AlphaFoldDB" id="A0A075LL27"/>
<keyword evidence="1" id="KW-1133">Transmembrane helix</keyword>